<dbReference type="Gene3D" id="1.10.10.10">
    <property type="entry name" value="Winged helix-like DNA-binding domain superfamily/Winged helix DNA-binding domain"/>
    <property type="match status" value="1"/>
</dbReference>
<dbReference type="eggNOG" id="COG0640">
    <property type="taxonomic scope" value="Bacteria"/>
</dbReference>
<dbReference type="PRINTS" id="PR00778">
    <property type="entry name" value="HTHARSR"/>
</dbReference>
<dbReference type="SUPFAM" id="SSF46785">
    <property type="entry name" value="Winged helix' DNA-binding domain"/>
    <property type="match status" value="1"/>
</dbReference>
<evidence type="ECO:0000313" key="2">
    <source>
        <dbReference type="Proteomes" id="UP000259211"/>
    </source>
</evidence>
<name>A0A1B9VSU3_9ACTN</name>
<accession>A0A1B9VSU3</accession>
<dbReference type="STRING" id="33010.BFS79_11655"/>
<gene>
    <name evidence="1" type="ORF">CHT91_02515</name>
</gene>
<reference evidence="1 2" key="1">
    <citation type="submission" date="2017-07" db="EMBL/GenBank/DDBJ databases">
        <authorList>
            <person name="Sun Z.S."/>
            <person name="Albrecht U."/>
            <person name="Echele G."/>
            <person name="Lee C.C."/>
        </authorList>
    </citation>
    <scope>NUCLEOTIDE SEQUENCE [LARGE SCALE GENOMIC DNA]</scope>
    <source>
        <strain evidence="1 2">P16-029</strain>
    </source>
</reference>
<dbReference type="InterPro" id="IPR036388">
    <property type="entry name" value="WH-like_DNA-bd_sf"/>
</dbReference>
<dbReference type="AlphaFoldDB" id="A0A1B9VSU3"/>
<protein>
    <submittedName>
        <fullName evidence="1">Transcriptional regulator</fullName>
    </submittedName>
</protein>
<evidence type="ECO:0000313" key="1">
    <source>
        <dbReference type="EMBL" id="RFT46445.1"/>
    </source>
</evidence>
<comment type="caution">
    <text evidence="1">The sequence shown here is derived from an EMBL/GenBank/DDBJ whole genome shotgun (WGS) entry which is preliminary data.</text>
</comment>
<dbReference type="RefSeq" id="WP_065673460.1">
    <property type="nucleotide sequence ID" value="NZ_AP024308.1"/>
</dbReference>
<dbReference type="EMBL" id="NOWI01000002">
    <property type="protein sequence ID" value="RFT46445.1"/>
    <property type="molecule type" value="Genomic_DNA"/>
</dbReference>
<dbReference type="SMART" id="SM00418">
    <property type="entry name" value="HTH_ARSR"/>
    <property type="match status" value="1"/>
</dbReference>
<proteinExistence type="predicted"/>
<sequence>MSPSRTYVHPDASEILLPRVLYALSDPIRLEMVRRLSLVEEADSLDLADDLPRSTLTYHTRILRENGITFTRSQGRSCLISLRARDLNDRFPGLLDSVLAGLAADVSREDSAS</sequence>
<organism evidence="1 2">
    <name type="scientific">Cutibacterium avidum</name>
    <dbReference type="NCBI Taxonomy" id="33010"/>
    <lineage>
        <taxon>Bacteria</taxon>
        <taxon>Bacillati</taxon>
        <taxon>Actinomycetota</taxon>
        <taxon>Actinomycetes</taxon>
        <taxon>Propionibacteriales</taxon>
        <taxon>Propionibacteriaceae</taxon>
        <taxon>Cutibacterium</taxon>
    </lineage>
</organism>
<dbReference type="Proteomes" id="UP000259211">
    <property type="component" value="Unassembled WGS sequence"/>
</dbReference>
<dbReference type="OrthoDB" id="4471357at2"/>
<dbReference type="InterPro" id="IPR036390">
    <property type="entry name" value="WH_DNA-bd_sf"/>
</dbReference>
<dbReference type="PROSITE" id="PS50987">
    <property type="entry name" value="HTH_ARSR_2"/>
    <property type="match status" value="1"/>
</dbReference>
<dbReference type="InterPro" id="IPR001845">
    <property type="entry name" value="HTH_ArsR_DNA-bd_dom"/>
</dbReference>
<dbReference type="GO" id="GO:0003700">
    <property type="term" value="F:DNA-binding transcription factor activity"/>
    <property type="evidence" value="ECO:0007669"/>
    <property type="project" value="InterPro"/>
</dbReference>